<dbReference type="Proteomes" id="UP000184112">
    <property type="component" value="Unassembled WGS sequence"/>
</dbReference>
<protein>
    <recommendedName>
        <fullName evidence="3">ParB/Sulfiredoxin domain-containing protein</fullName>
    </recommendedName>
</protein>
<evidence type="ECO:0000313" key="2">
    <source>
        <dbReference type="Proteomes" id="UP000184112"/>
    </source>
</evidence>
<dbReference type="EMBL" id="FQWH01000010">
    <property type="protein sequence ID" value="SHH37909.1"/>
    <property type="molecule type" value="Genomic_DNA"/>
</dbReference>
<gene>
    <name evidence="1" type="ORF">SAMN05444388_1101</name>
</gene>
<organism evidence="1 2">
    <name type="scientific">Flavobacterium johnsoniae</name>
    <name type="common">Cytophaga johnsonae</name>
    <dbReference type="NCBI Taxonomy" id="986"/>
    <lineage>
        <taxon>Bacteria</taxon>
        <taxon>Pseudomonadati</taxon>
        <taxon>Bacteroidota</taxon>
        <taxon>Flavobacteriia</taxon>
        <taxon>Flavobacteriales</taxon>
        <taxon>Flavobacteriaceae</taxon>
        <taxon>Flavobacterium</taxon>
    </lineage>
</organism>
<name>A0A1M5SHD6_FLAJO</name>
<reference evidence="1 2" key="1">
    <citation type="submission" date="2016-11" db="EMBL/GenBank/DDBJ databases">
        <authorList>
            <person name="Jaros S."/>
            <person name="Januszkiewicz K."/>
            <person name="Wedrychowicz H."/>
        </authorList>
    </citation>
    <scope>NUCLEOTIDE SEQUENCE [LARGE SCALE GENOMIC DNA]</scope>
    <source>
        <strain evidence="1 2">DSM 6792</strain>
    </source>
</reference>
<proteinExistence type="predicted"/>
<accession>A0A1M5SHD6</accession>
<dbReference type="RefSeq" id="WP_073410426.1">
    <property type="nucleotide sequence ID" value="NZ_FQWH01000010.1"/>
</dbReference>
<dbReference type="AlphaFoldDB" id="A0A1M5SHD6"/>
<evidence type="ECO:0008006" key="3">
    <source>
        <dbReference type="Google" id="ProtNLM"/>
    </source>
</evidence>
<evidence type="ECO:0000313" key="1">
    <source>
        <dbReference type="EMBL" id="SHH37909.1"/>
    </source>
</evidence>
<sequence>MQKRSNLIYVNLEDLKLDLNNPRFGELYSGSKKEEDLIEYLLFEEAAEEIAKAIVKKNEFYEDKALWVIKDTDGKYSVRDGNRRCAAVKALQMPGRYKLSESKTVFEKLPVYEYTDEDELKSRIGEEHAASLFRSWERIAKALQILDLANNGKQDEMNTLDSRPGDFIKLGSFYREAVKYGGDAFRRQIRRGRGKTGGKTIIYERLFRDAKFCGYRFKNSPSFEIEITDAPKFESYISALVQYIEDFPELKTSDIDNDKNFIKQLKDFGFHISPKTAVASTAQTSTTTNINIHNTPATSQIGNQPATLNSVTSQNAVSLPNVPVNNNIPVTAIAINQPTAQRQPAVKRGTVKKYPEIKRKQLPPGLKARIDEYFDIDSAKMPNAKVAMARVTYECVLKYVVENTKSGAIKFSNSGHFGTAYARRPYTNFEEMNKKFIELIANSGDIDHPIPI</sequence>